<evidence type="ECO:0000256" key="4">
    <source>
        <dbReference type="ARBA" id="ARBA00023002"/>
    </source>
</evidence>
<feature type="domain" description="Fe2OG dioxygenase" evidence="7">
    <location>
        <begin position="210"/>
        <end position="312"/>
    </location>
</feature>
<reference evidence="8 9" key="1">
    <citation type="journal article" date="2021" name="Nat. Commun.">
        <title>Incipient diploidization of the medicinal plant Perilla within 10,000 years.</title>
        <authorList>
            <person name="Zhang Y."/>
            <person name="Shen Q."/>
            <person name="Leng L."/>
            <person name="Zhang D."/>
            <person name="Chen S."/>
            <person name="Shi Y."/>
            <person name="Ning Z."/>
            <person name="Chen S."/>
        </authorList>
    </citation>
    <scope>NUCLEOTIDE SEQUENCE [LARGE SCALE GENOMIC DNA]</scope>
    <source>
        <strain evidence="9">cv. PC099</strain>
    </source>
</reference>
<organism evidence="8 9">
    <name type="scientific">Perilla frutescens var. hirtella</name>
    <name type="common">Perilla citriodora</name>
    <name type="synonym">Perilla setoyensis</name>
    <dbReference type="NCBI Taxonomy" id="608512"/>
    <lineage>
        <taxon>Eukaryota</taxon>
        <taxon>Viridiplantae</taxon>
        <taxon>Streptophyta</taxon>
        <taxon>Embryophyta</taxon>
        <taxon>Tracheophyta</taxon>
        <taxon>Spermatophyta</taxon>
        <taxon>Magnoliopsida</taxon>
        <taxon>eudicotyledons</taxon>
        <taxon>Gunneridae</taxon>
        <taxon>Pentapetalae</taxon>
        <taxon>asterids</taxon>
        <taxon>lamiids</taxon>
        <taxon>Lamiales</taxon>
        <taxon>Lamiaceae</taxon>
        <taxon>Nepetoideae</taxon>
        <taxon>Elsholtzieae</taxon>
        <taxon>Perilla</taxon>
    </lineage>
</organism>
<dbReference type="PANTHER" id="PTHR10209:SF884">
    <property type="entry name" value="1-AMINOCYCLOPROPANE-1-CARBOXYLATE OXIDASE HOMOLOG 1-LIKE"/>
    <property type="match status" value="1"/>
</dbReference>
<name>A0AAD4NXP8_PERFH</name>
<dbReference type="EMBL" id="SDAM02029497">
    <property type="protein sequence ID" value="KAH6757082.1"/>
    <property type="molecule type" value="Genomic_DNA"/>
</dbReference>
<comment type="caution">
    <text evidence="8">The sequence shown here is derived from an EMBL/GenBank/DDBJ whole genome shotgun (WGS) entry which is preliminary data.</text>
</comment>
<evidence type="ECO:0000313" key="9">
    <source>
        <dbReference type="Proteomes" id="UP001190926"/>
    </source>
</evidence>
<evidence type="ECO:0000259" key="7">
    <source>
        <dbReference type="PROSITE" id="PS51471"/>
    </source>
</evidence>
<keyword evidence="5 6" id="KW-0408">Iron</keyword>
<evidence type="ECO:0000256" key="3">
    <source>
        <dbReference type="ARBA" id="ARBA00022896"/>
    </source>
</evidence>
<dbReference type="Pfam" id="PF14226">
    <property type="entry name" value="DIOX_N"/>
    <property type="match status" value="1"/>
</dbReference>
<dbReference type="InterPro" id="IPR026992">
    <property type="entry name" value="DIOX_N"/>
</dbReference>
<proteinExistence type="inferred from homology"/>
<dbReference type="Proteomes" id="UP001190926">
    <property type="component" value="Unassembled WGS sequence"/>
</dbReference>
<protein>
    <submittedName>
        <fullName evidence="8">2-oxoglutarate and oxygenase superfamily protein</fullName>
    </submittedName>
</protein>
<evidence type="ECO:0000256" key="1">
    <source>
        <dbReference type="ARBA" id="ARBA00008056"/>
    </source>
</evidence>
<dbReference type="PROSITE" id="PS51471">
    <property type="entry name" value="FE2OG_OXY"/>
    <property type="match status" value="1"/>
</dbReference>
<keyword evidence="2 6" id="KW-0479">Metal-binding</keyword>
<dbReference type="PANTHER" id="PTHR10209">
    <property type="entry name" value="OXIDOREDUCTASE, 2OG-FE II OXYGENASE FAMILY PROTEIN"/>
    <property type="match status" value="1"/>
</dbReference>
<dbReference type="GO" id="GO:0009805">
    <property type="term" value="P:coumarin biosynthetic process"/>
    <property type="evidence" value="ECO:0007669"/>
    <property type="project" value="UniProtKB-ARBA"/>
</dbReference>
<comment type="similarity">
    <text evidence="1 6">Belongs to the iron/ascorbate-dependent oxidoreductase family.</text>
</comment>
<dbReference type="GO" id="GO:0046872">
    <property type="term" value="F:metal ion binding"/>
    <property type="evidence" value="ECO:0007669"/>
    <property type="project" value="UniProtKB-KW"/>
</dbReference>
<keyword evidence="9" id="KW-1185">Reference proteome</keyword>
<keyword evidence="3" id="KW-0847">Vitamin C</keyword>
<dbReference type="InterPro" id="IPR027443">
    <property type="entry name" value="IPNS-like_sf"/>
</dbReference>
<evidence type="ECO:0000256" key="5">
    <source>
        <dbReference type="ARBA" id="ARBA00023004"/>
    </source>
</evidence>
<evidence type="ECO:0000256" key="6">
    <source>
        <dbReference type="RuleBase" id="RU003682"/>
    </source>
</evidence>
<dbReference type="InterPro" id="IPR044861">
    <property type="entry name" value="IPNS-like_FE2OG_OXY"/>
</dbReference>
<sequence length="363" mass="40495">MMNLEKEENYDRVSEVKAFDETKGGVKGLVDAGITKVPRIFFSDQVHRFGEASSSAAITVPTIDLDAIEEDPILRRSVAESVLDASAKCGFFQVVNHGIPVPVLDEMLRGVRRFYEQDAEIKKQWYTRDGSKTVIYNSNYDLYTAASVNWRDTAYVTMAPYSPNPDELPPVCRDIMIEYAEKMRKLGGVLFELLSEALNLDGKHLNEIGCSEGLGILYHYYPPCPEPELTLGASIHTDINFLTVLLQDNLGGLQFLCNNQWIDIPPLPGALVVNIGDLLQLISNDKFTSGLHRVLASRGGPRVSVASFFTTGLNSSSTMYGPIKELLSDDDPPKYRETTVREYSLHFNTKKDHITSALLDFMV</sequence>
<dbReference type="Gene3D" id="2.60.120.330">
    <property type="entry name" value="B-lactam Antibiotic, Isopenicillin N Synthase, Chain"/>
    <property type="match status" value="1"/>
</dbReference>
<dbReference type="InterPro" id="IPR005123">
    <property type="entry name" value="Oxoglu/Fe-dep_dioxygenase_dom"/>
</dbReference>
<dbReference type="SUPFAM" id="SSF51197">
    <property type="entry name" value="Clavaminate synthase-like"/>
    <property type="match status" value="1"/>
</dbReference>
<dbReference type="GO" id="GO:0031418">
    <property type="term" value="F:L-ascorbic acid binding"/>
    <property type="evidence" value="ECO:0007669"/>
    <property type="project" value="UniProtKB-KW"/>
</dbReference>
<dbReference type="GO" id="GO:0002238">
    <property type="term" value="P:response to molecule of fungal origin"/>
    <property type="evidence" value="ECO:0007669"/>
    <property type="project" value="UniProtKB-ARBA"/>
</dbReference>
<dbReference type="AlphaFoldDB" id="A0AAD4NXP8"/>
<dbReference type="FunFam" id="2.60.120.330:FF:000005">
    <property type="entry name" value="1-aminocyclopropane-1-carboxylate oxidase homolog 1"/>
    <property type="match status" value="1"/>
</dbReference>
<dbReference type="GO" id="GO:0016706">
    <property type="term" value="F:2-oxoglutarate-dependent dioxygenase activity"/>
    <property type="evidence" value="ECO:0007669"/>
    <property type="project" value="UniProtKB-ARBA"/>
</dbReference>
<evidence type="ECO:0000256" key="2">
    <source>
        <dbReference type="ARBA" id="ARBA00022723"/>
    </source>
</evidence>
<gene>
    <name evidence="8" type="ORF">C2S53_011592</name>
</gene>
<keyword evidence="4 6" id="KW-0560">Oxidoreductase</keyword>
<evidence type="ECO:0000313" key="8">
    <source>
        <dbReference type="EMBL" id="KAH6757082.1"/>
    </source>
</evidence>
<dbReference type="Pfam" id="PF03171">
    <property type="entry name" value="2OG-FeII_Oxy"/>
    <property type="match status" value="1"/>
</dbReference>
<accession>A0AAD4NXP8</accession>